<dbReference type="InterPro" id="IPR027417">
    <property type="entry name" value="P-loop_NTPase"/>
</dbReference>
<dbReference type="CDD" id="cd18809">
    <property type="entry name" value="SF1_C_RecD"/>
    <property type="match status" value="1"/>
</dbReference>
<sequence length="199" mass="22603">MRAMVLWNIATEADLANGARGEISDIRLDSREPLPLFRNSLNQLCLKFPPAMVVVKLDHFSFPPFRHFKEGELPVLPTTGSFSIKTRDGEPHSIKRRQFALTPGYAFTDYKSQGQTISHVIVDLESPPHGGLSPFNAYVALSRSHGRDNIRILRGFDPKIFTTHPSEHLKNEDLRLHQLTLNTQKQYGVAETRERSSER</sequence>
<evidence type="ECO:0000313" key="2">
    <source>
        <dbReference type="Proteomes" id="UP000815677"/>
    </source>
</evidence>
<accession>A0ABQ0L9N3</accession>
<dbReference type="EMBL" id="DF843201">
    <property type="protein sequence ID" value="GAT47184.1"/>
    <property type="molecule type" value="Genomic_DNA"/>
</dbReference>
<keyword evidence="2" id="KW-1185">Reference proteome</keyword>
<organism evidence="1 2">
    <name type="scientific">Mycena chlorophos</name>
    <name type="common">Agaric fungus</name>
    <name type="synonym">Agaricus chlorophos</name>
    <dbReference type="NCBI Taxonomy" id="658473"/>
    <lineage>
        <taxon>Eukaryota</taxon>
        <taxon>Fungi</taxon>
        <taxon>Dikarya</taxon>
        <taxon>Basidiomycota</taxon>
        <taxon>Agaricomycotina</taxon>
        <taxon>Agaricomycetes</taxon>
        <taxon>Agaricomycetidae</taxon>
        <taxon>Agaricales</taxon>
        <taxon>Marasmiineae</taxon>
        <taxon>Mycenaceae</taxon>
        <taxon>Mycena</taxon>
    </lineage>
</organism>
<proteinExistence type="predicted"/>
<name>A0ABQ0L9N3_MYCCL</name>
<dbReference type="SUPFAM" id="SSF52540">
    <property type="entry name" value="P-loop containing nucleoside triphosphate hydrolases"/>
    <property type="match status" value="1"/>
</dbReference>
<dbReference type="Proteomes" id="UP000815677">
    <property type="component" value="Unassembled WGS sequence"/>
</dbReference>
<protein>
    <recommendedName>
        <fullName evidence="3">UvrD-like helicase C-terminal domain-containing protein</fullName>
    </recommendedName>
</protein>
<reference evidence="1" key="1">
    <citation type="submission" date="2014-09" db="EMBL/GenBank/DDBJ databases">
        <title>Genome sequence of the luminous mushroom Mycena chlorophos for searching fungal bioluminescence genes.</title>
        <authorList>
            <person name="Tanaka Y."/>
            <person name="Kasuga D."/>
            <person name="Oba Y."/>
            <person name="Hase S."/>
            <person name="Sato K."/>
            <person name="Oba Y."/>
            <person name="Sakakibara Y."/>
        </authorList>
    </citation>
    <scope>NUCLEOTIDE SEQUENCE</scope>
</reference>
<evidence type="ECO:0000313" key="1">
    <source>
        <dbReference type="EMBL" id="GAT47184.1"/>
    </source>
</evidence>
<gene>
    <name evidence="1" type="ORF">MCHLO_04658</name>
</gene>
<evidence type="ECO:0008006" key="3">
    <source>
        <dbReference type="Google" id="ProtNLM"/>
    </source>
</evidence>